<dbReference type="SUPFAM" id="SSF82771">
    <property type="entry name" value="GIY-YIG endonuclease"/>
    <property type="match status" value="1"/>
</dbReference>
<reference evidence="3" key="1">
    <citation type="submission" date="2023-07" db="EMBL/GenBank/DDBJ databases">
        <title>Evaluation of the beneficial properties of pineapple isolates.</title>
        <authorList>
            <person name="Adefiranye O."/>
        </authorList>
    </citation>
    <scope>NUCLEOTIDE SEQUENCE</scope>
    <source>
        <strain evidence="3">PAPLE_T1</strain>
    </source>
</reference>
<dbReference type="EMBL" id="JAUHQC010000002">
    <property type="protein sequence ID" value="MDN4532110.1"/>
    <property type="molecule type" value="Genomic_DNA"/>
</dbReference>
<dbReference type="Pfam" id="PF01541">
    <property type="entry name" value="GIY-YIG"/>
    <property type="match status" value="1"/>
</dbReference>
<protein>
    <submittedName>
        <fullName evidence="3">GIY-YIG nuclease family protein</fullName>
    </submittedName>
</protein>
<dbReference type="Gene3D" id="3.40.1440.10">
    <property type="entry name" value="GIY-YIG endonuclease"/>
    <property type="match status" value="1"/>
</dbReference>
<name>A0AAW7MA56_9STAP</name>
<dbReference type="InterPro" id="IPR000305">
    <property type="entry name" value="GIY-YIG_endonuc"/>
</dbReference>
<dbReference type="PROSITE" id="PS50164">
    <property type="entry name" value="GIY_YIG"/>
    <property type="match status" value="1"/>
</dbReference>
<dbReference type="PANTHER" id="PTHR34477">
    <property type="entry name" value="UPF0213 PROTEIN YHBQ"/>
    <property type="match status" value="1"/>
</dbReference>
<evidence type="ECO:0000313" key="3">
    <source>
        <dbReference type="EMBL" id="MDN4532110.1"/>
    </source>
</evidence>
<sequence length="83" mass="9868">MDKHYVYIVECNDGSLYTGYAKDVTQRVKTHNAGKGAKYTKTRLPVDLVYQETYDTKSEALKREYQIKQYSRKQKLRLIREED</sequence>
<dbReference type="SMART" id="SM00465">
    <property type="entry name" value="GIYc"/>
    <property type="match status" value="1"/>
</dbReference>
<gene>
    <name evidence="3" type="ORF">QYH67_00575</name>
</gene>
<organism evidence="3 4">
    <name type="scientific">Staphylococcus auricularis</name>
    <dbReference type="NCBI Taxonomy" id="29379"/>
    <lineage>
        <taxon>Bacteria</taxon>
        <taxon>Bacillati</taxon>
        <taxon>Bacillota</taxon>
        <taxon>Bacilli</taxon>
        <taxon>Bacillales</taxon>
        <taxon>Staphylococcaceae</taxon>
        <taxon>Staphylococcus</taxon>
    </lineage>
</organism>
<dbReference type="AlphaFoldDB" id="A0AAW7MA56"/>
<dbReference type="InterPro" id="IPR050190">
    <property type="entry name" value="UPF0213_domain"/>
</dbReference>
<proteinExistence type="inferred from homology"/>
<accession>A0AAW7MA56</accession>
<feature type="domain" description="GIY-YIG" evidence="2">
    <location>
        <begin position="2"/>
        <end position="77"/>
    </location>
</feature>
<comment type="similarity">
    <text evidence="1">Belongs to the UPF0213 family.</text>
</comment>
<dbReference type="PANTHER" id="PTHR34477:SF1">
    <property type="entry name" value="UPF0213 PROTEIN YHBQ"/>
    <property type="match status" value="1"/>
</dbReference>
<dbReference type="RefSeq" id="WP_203071747.1">
    <property type="nucleotide sequence ID" value="NZ_CAKZJA010000011.1"/>
</dbReference>
<evidence type="ECO:0000256" key="1">
    <source>
        <dbReference type="ARBA" id="ARBA00007435"/>
    </source>
</evidence>
<dbReference type="CDD" id="cd10456">
    <property type="entry name" value="GIY-YIG_UPF0213"/>
    <property type="match status" value="1"/>
</dbReference>
<dbReference type="Proteomes" id="UP001171687">
    <property type="component" value="Unassembled WGS sequence"/>
</dbReference>
<evidence type="ECO:0000259" key="2">
    <source>
        <dbReference type="PROSITE" id="PS50164"/>
    </source>
</evidence>
<evidence type="ECO:0000313" key="4">
    <source>
        <dbReference type="Proteomes" id="UP001171687"/>
    </source>
</evidence>
<dbReference type="InterPro" id="IPR035901">
    <property type="entry name" value="GIY-YIG_endonuc_sf"/>
</dbReference>
<comment type="caution">
    <text evidence="3">The sequence shown here is derived from an EMBL/GenBank/DDBJ whole genome shotgun (WGS) entry which is preliminary data.</text>
</comment>